<reference evidence="3" key="1">
    <citation type="journal article" date="2006" name="Science">
        <title>Ancient noncoding elements conserved in the human genome.</title>
        <authorList>
            <person name="Venkatesh B."/>
            <person name="Kirkness E.F."/>
            <person name="Loh Y.H."/>
            <person name="Halpern A.L."/>
            <person name="Lee A.P."/>
            <person name="Johnson J."/>
            <person name="Dandona N."/>
            <person name="Viswanathan L.D."/>
            <person name="Tay A."/>
            <person name="Venter J.C."/>
            <person name="Strausberg R.L."/>
            <person name="Brenner S."/>
        </authorList>
    </citation>
    <scope>NUCLEOTIDE SEQUENCE [LARGE SCALE GENOMIC DNA]</scope>
</reference>
<reference evidence="2" key="4">
    <citation type="submission" date="2025-08" db="UniProtKB">
        <authorList>
            <consortium name="Ensembl"/>
        </authorList>
    </citation>
    <scope>IDENTIFICATION</scope>
</reference>
<organism evidence="2 3">
    <name type="scientific">Callorhinchus milii</name>
    <name type="common">Ghost shark</name>
    <dbReference type="NCBI Taxonomy" id="7868"/>
    <lineage>
        <taxon>Eukaryota</taxon>
        <taxon>Metazoa</taxon>
        <taxon>Chordata</taxon>
        <taxon>Craniata</taxon>
        <taxon>Vertebrata</taxon>
        <taxon>Chondrichthyes</taxon>
        <taxon>Holocephali</taxon>
        <taxon>Chimaeriformes</taxon>
        <taxon>Callorhinchidae</taxon>
        <taxon>Callorhinchus</taxon>
    </lineage>
</organism>
<sequence>MTVIFLDLPECETSYQPYPNVLLTVQFIIRIGEVICSFSKPTESESSDDSDEELDRKLHGMFNTDRVNEFQQKESGINPVLCDCLLIWFCVQHNIRQLDNVLQHLLLLRDQLCEANWIDSLLALLLLSEAAKMNMACFKVLTDLASNMIEIQPPILLEDSVEREDPHVWPWQLGHIYSCMLGDICLYGINTEIQKSALIGLGNPSNRPKQLLHTGGLLELLEYCPSTAPDPGLKIEGCCGQQRLPLNKKNQVCNMSTEEKEREDTVSPDSINSDHDSSWFICYGAAYSLAKVCQILTGDKNREGLRYAAWSALRKQSWKHNSGMLTAIKIAEAELNGPINPCINGNLKISASPRSLSAAPHIGYRIGSILSQLYLPSVVPHLPVPQLPPQRAPPPRQPKIEKKMSGLTLREEIMLPEAIYQAPPSFNVRTSFDLRRIMEDQWRKELQVKLEEEEENREIELQDKMQKEIWKEGESSQNINDTLNSSHNEM</sequence>
<proteinExistence type="predicted"/>
<dbReference type="GeneTree" id="ENSGT00960000190754"/>
<dbReference type="InParanoid" id="A0A4W3JLN8"/>
<dbReference type="Pfam" id="PF15877">
    <property type="entry name" value="TMEM232"/>
    <property type="match status" value="2"/>
</dbReference>
<feature type="compositionally biased region" description="Polar residues" evidence="1">
    <location>
        <begin position="475"/>
        <end position="490"/>
    </location>
</feature>
<dbReference type="PANTHER" id="PTHR28651">
    <property type="entry name" value="TRANSMEMBRANE PROTEIN 232"/>
    <property type="match status" value="1"/>
</dbReference>
<reference evidence="3" key="2">
    <citation type="journal article" date="2007" name="PLoS Biol.">
        <title>Survey sequencing and comparative analysis of the elephant shark (Callorhinchus milii) genome.</title>
        <authorList>
            <person name="Venkatesh B."/>
            <person name="Kirkness E.F."/>
            <person name="Loh Y.H."/>
            <person name="Halpern A.L."/>
            <person name="Lee A.P."/>
            <person name="Johnson J."/>
            <person name="Dandona N."/>
            <person name="Viswanathan L.D."/>
            <person name="Tay A."/>
            <person name="Venter J.C."/>
            <person name="Strausberg R.L."/>
            <person name="Brenner S."/>
        </authorList>
    </citation>
    <scope>NUCLEOTIDE SEQUENCE [LARGE SCALE GENOMIC DNA]</scope>
</reference>
<dbReference type="AlphaFoldDB" id="A0A4W3JLN8"/>
<name>A0A4W3JLN8_CALMI</name>
<dbReference type="STRING" id="7868.ENSCMIP00000043517"/>
<dbReference type="Ensembl" id="ENSCMIT00000044139.1">
    <property type="protein sequence ID" value="ENSCMIP00000043517.1"/>
    <property type="gene ID" value="ENSCMIG00000018049.1"/>
</dbReference>
<evidence type="ECO:0000313" key="2">
    <source>
        <dbReference type="Ensembl" id="ENSCMIP00000043517.1"/>
    </source>
</evidence>
<dbReference type="InterPro" id="IPR031747">
    <property type="entry name" value="TMEM232"/>
</dbReference>
<protein>
    <submittedName>
        <fullName evidence="2">Uncharacterized protein</fullName>
    </submittedName>
</protein>
<keyword evidence="3" id="KW-1185">Reference proteome</keyword>
<dbReference type="PANTHER" id="PTHR28651:SF1">
    <property type="entry name" value="TRANSMEMBRANE PROTEIN 232"/>
    <property type="match status" value="1"/>
</dbReference>
<accession>A0A4W3JLN8</accession>
<evidence type="ECO:0000256" key="1">
    <source>
        <dbReference type="SAM" id="MobiDB-lite"/>
    </source>
</evidence>
<reference evidence="2" key="5">
    <citation type="submission" date="2025-09" db="UniProtKB">
        <authorList>
            <consortium name="Ensembl"/>
        </authorList>
    </citation>
    <scope>IDENTIFICATION</scope>
</reference>
<feature type="region of interest" description="Disordered" evidence="1">
    <location>
        <begin position="469"/>
        <end position="490"/>
    </location>
</feature>
<reference evidence="3" key="3">
    <citation type="journal article" date="2014" name="Nature">
        <title>Elephant shark genome provides unique insights into gnathostome evolution.</title>
        <authorList>
            <consortium name="International Elephant Shark Genome Sequencing Consortium"/>
            <person name="Venkatesh B."/>
            <person name="Lee A.P."/>
            <person name="Ravi V."/>
            <person name="Maurya A.K."/>
            <person name="Lian M.M."/>
            <person name="Swann J.B."/>
            <person name="Ohta Y."/>
            <person name="Flajnik M.F."/>
            <person name="Sutoh Y."/>
            <person name="Kasahara M."/>
            <person name="Hoon S."/>
            <person name="Gangu V."/>
            <person name="Roy S.W."/>
            <person name="Irimia M."/>
            <person name="Korzh V."/>
            <person name="Kondrychyn I."/>
            <person name="Lim Z.W."/>
            <person name="Tay B.H."/>
            <person name="Tohari S."/>
            <person name="Kong K.W."/>
            <person name="Ho S."/>
            <person name="Lorente-Galdos B."/>
            <person name="Quilez J."/>
            <person name="Marques-Bonet T."/>
            <person name="Raney B.J."/>
            <person name="Ingham P.W."/>
            <person name="Tay A."/>
            <person name="Hillier L.W."/>
            <person name="Minx P."/>
            <person name="Boehm T."/>
            <person name="Wilson R.K."/>
            <person name="Brenner S."/>
            <person name="Warren W.C."/>
        </authorList>
    </citation>
    <scope>NUCLEOTIDE SEQUENCE [LARGE SCALE GENOMIC DNA]</scope>
</reference>
<evidence type="ECO:0000313" key="3">
    <source>
        <dbReference type="Proteomes" id="UP000314986"/>
    </source>
</evidence>
<dbReference type="Proteomes" id="UP000314986">
    <property type="component" value="Unassembled WGS sequence"/>
</dbReference>